<evidence type="ECO:0000256" key="4">
    <source>
        <dbReference type="ARBA" id="ARBA00023015"/>
    </source>
</evidence>
<dbReference type="InterPro" id="IPR011006">
    <property type="entry name" value="CheY-like_superfamily"/>
</dbReference>
<dbReference type="PROSITE" id="PS51755">
    <property type="entry name" value="OMPR_PHOB"/>
    <property type="match status" value="1"/>
</dbReference>
<feature type="domain" description="OmpR/PhoB-type" evidence="11">
    <location>
        <begin position="126"/>
        <end position="222"/>
    </location>
</feature>
<feature type="DNA-binding region" description="OmpR/PhoB-type" evidence="9">
    <location>
        <begin position="126"/>
        <end position="222"/>
    </location>
</feature>
<dbReference type="PROSITE" id="PS50110">
    <property type="entry name" value="RESPONSE_REGULATORY"/>
    <property type="match status" value="1"/>
</dbReference>
<comment type="caution">
    <text evidence="12">The sequence shown here is derived from an EMBL/GenBank/DDBJ whole genome shotgun (WGS) entry which is preliminary data.</text>
</comment>
<evidence type="ECO:0000256" key="7">
    <source>
        <dbReference type="ARBA" id="ARBA00024867"/>
    </source>
</evidence>
<dbReference type="SMART" id="SM00862">
    <property type="entry name" value="Trans_reg_C"/>
    <property type="match status" value="1"/>
</dbReference>
<dbReference type="GO" id="GO:0000976">
    <property type="term" value="F:transcription cis-regulatory region binding"/>
    <property type="evidence" value="ECO:0007669"/>
    <property type="project" value="TreeGrafter"/>
</dbReference>
<dbReference type="FunFam" id="3.40.50.2300:FF:000001">
    <property type="entry name" value="DNA-binding response regulator PhoB"/>
    <property type="match status" value="1"/>
</dbReference>
<dbReference type="PANTHER" id="PTHR48111">
    <property type="entry name" value="REGULATOR OF RPOS"/>
    <property type="match status" value="1"/>
</dbReference>
<keyword evidence="3" id="KW-0902">Two-component regulatory system</keyword>
<dbReference type="SMART" id="SM00448">
    <property type="entry name" value="REC"/>
    <property type="match status" value="1"/>
</dbReference>
<dbReference type="InterPro" id="IPR036388">
    <property type="entry name" value="WH-like_DNA-bd_sf"/>
</dbReference>
<feature type="domain" description="Response regulatory" evidence="10">
    <location>
        <begin position="3"/>
        <end position="118"/>
    </location>
</feature>
<evidence type="ECO:0000259" key="10">
    <source>
        <dbReference type="PROSITE" id="PS50110"/>
    </source>
</evidence>
<evidence type="ECO:0000256" key="8">
    <source>
        <dbReference type="PROSITE-ProRule" id="PRU00169"/>
    </source>
</evidence>
<dbReference type="GO" id="GO:0006355">
    <property type="term" value="P:regulation of DNA-templated transcription"/>
    <property type="evidence" value="ECO:0007669"/>
    <property type="project" value="InterPro"/>
</dbReference>
<evidence type="ECO:0000256" key="3">
    <source>
        <dbReference type="ARBA" id="ARBA00023012"/>
    </source>
</evidence>
<dbReference type="InterPro" id="IPR001789">
    <property type="entry name" value="Sig_transdc_resp-reg_receiver"/>
</dbReference>
<keyword evidence="13" id="KW-1185">Reference proteome</keyword>
<evidence type="ECO:0000313" key="12">
    <source>
        <dbReference type="EMBL" id="OPX44359.1"/>
    </source>
</evidence>
<dbReference type="InterPro" id="IPR001867">
    <property type="entry name" value="OmpR/PhoB-type_DNA-bd"/>
</dbReference>
<proteinExistence type="predicted"/>
<dbReference type="GO" id="GO:0000156">
    <property type="term" value="F:phosphorelay response regulator activity"/>
    <property type="evidence" value="ECO:0007669"/>
    <property type="project" value="TreeGrafter"/>
</dbReference>
<dbReference type="GO" id="GO:0005829">
    <property type="term" value="C:cytosol"/>
    <property type="evidence" value="ECO:0007669"/>
    <property type="project" value="TreeGrafter"/>
</dbReference>
<evidence type="ECO:0000256" key="6">
    <source>
        <dbReference type="ARBA" id="ARBA00023163"/>
    </source>
</evidence>
<dbReference type="FunFam" id="1.10.10.10:FF:000018">
    <property type="entry name" value="DNA-binding response regulator ResD"/>
    <property type="match status" value="1"/>
</dbReference>
<feature type="modified residue" description="4-aspartylphosphate" evidence="8">
    <location>
        <position position="54"/>
    </location>
</feature>
<dbReference type="CDD" id="cd17574">
    <property type="entry name" value="REC_OmpR"/>
    <property type="match status" value="1"/>
</dbReference>
<evidence type="ECO:0000313" key="13">
    <source>
        <dbReference type="Proteomes" id="UP000191554"/>
    </source>
</evidence>
<reference evidence="12 13" key="1">
    <citation type="submission" date="2017-03" db="EMBL/GenBank/DDBJ databases">
        <title>Genome sequence of Clostridium hungatei DSM 14427.</title>
        <authorList>
            <person name="Poehlein A."/>
            <person name="Daniel R."/>
        </authorList>
    </citation>
    <scope>NUCLEOTIDE SEQUENCE [LARGE SCALE GENOMIC DNA]</scope>
    <source>
        <strain evidence="12 13">DSM 14427</strain>
    </source>
</reference>
<name>A0A1V4SKC6_RUMHU</name>
<evidence type="ECO:0000259" key="11">
    <source>
        <dbReference type="PROSITE" id="PS51755"/>
    </source>
</evidence>
<protein>
    <recommendedName>
        <fullName evidence="1">Stage 0 sporulation protein A homolog</fullName>
    </recommendedName>
</protein>
<sequence>MIKILIADDEERMRRLVSDFLKRQGYSVVEAGDGKQAIELFNTVGDTMSLIILDVMMPGVDGWEVLRHIRLHSGLPVIMLTAKSTEADELFGFGLGADEYITKPFSPMILIARVQALLKRYNVATNEKRVYNGLQIDQSAHTVFSDGQEVELTPKEFELLVYLCDNVGIALSRDKILNSVWDYEYFGDARTVDTHIKKLRLKLGKKGDYIQTIRGLGYKFEVDK</sequence>
<dbReference type="Gene3D" id="3.40.50.2300">
    <property type="match status" value="1"/>
</dbReference>
<dbReference type="OrthoDB" id="9790442at2"/>
<dbReference type="GO" id="GO:0032993">
    <property type="term" value="C:protein-DNA complex"/>
    <property type="evidence" value="ECO:0007669"/>
    <property type="project" value="TreeGrafter"/>
</dbReference>
<dbReference type="PANTHER" id="PTHR48111:SF73">
    <property type="entry name" value="ALKALINE PHOSPHATASE SYNTHESIS TRANSCRIPTIONAL REGULATORY PROTEIN PHOP"/>
    <property type="match status" value="1"/>
</dbReference>
<dbReference type="Pfam" id="PF00486">
    <property type="entry name" value="Trans_reg_C"/>
    <property type="match status" value="1"/>
</dbReference>
<dbReference type="SUPFAM" id="SSF52172">
    <property type="entry name" value="CheY-like"/>
    <property type="match status" value="1"/>
</dbReference>
<evidence type="ECO:0000256" key="5">
    <source>
        <dbReference type="ARBA" id="ARBA00023125"/>
    </source>
</evidence>
<gene>
    <name evidence="12" type="primary">srrA_2</name>
    <name evidence="12" type="ORF">CLHUN_16580</name>
</gene>
<dbReference type="AlphaFoldDB" id="A0A1V4SKC6"/>
<dbReference type="CDD" id="cd00383">
    <property type="entry name" value="trans_reg_C"/>
    <property type="match status" value="1"/>
</dbReference>
<comment type="function">
    <text evidence="7">May play the central regulatory role in sporulation. It may be an element of the effector pathway responsible for the activation of sporulation genes in response to nutritional stress. Spo0A may act in concert with spo0H (a sigma factor) to control the expression of some genes that are critical to the sporulation process.</text>
</comment>
<dbReference type="InterPro" id="IPR039420">
    <property type="entry name" value="WalR-like"/>
</dbReference>
<evidence type="ECO:0000256" key="1">
    <source>
        <dbReference type="ARBA" id="ARBA00018672"/>
    </source>
</evidence>
<dbReference type="EMBL" id="MZGX01000009">
    <property type="protein sequence ID" value="OPX44359.1"/>
    <property type="molecule type" value="Genomic_DNA"/>
</dbReference>
<organism evidence="12 13">
    <name type="scientific">Ruminiclostridium hungatei</name>
    <name type="common">Clostridium hungatei</name>
    <dbReference type="NCBI Taxonomy" id="48256"/>
    <lineage>
        <taxon>Bacteria</taxon>
        <taxon>Bacillati</taxon>
        <taxon>Bacillota</taxon>
        <taxon>Clostridia</taxon>
        <taxon>Eubacteriales</taxon>
        <taxon>Oscillospiraceae</taxon>
        <taxon>Ruminiclostridium</taxon>
    </lineage>
</organism>
<dbReference type="Proteomes" id="UP000191554">
    <property type="component" value="Unassembled WGS sequence"/>
</dbReference>
<keyword evidence="2 8" id="KW-0597">Phosphoprotein</keyword>
<dbReference type="Gene3D" id="6.10.250.690">
    <property type="match status" value="1"/>
</dbReference>
<keyword evidence="5 9" id="KW-0238">DNA-binding</keyword>
<keyword evidence="6" id="KW-0804">Transcription</keyword>
<keyword evidence="4" id="KW-0805">Transcription regulation</keyword>
<evidence type="ECO:0000256" key="2">
    <source>
        <dbReference type="ARBA" id="ARBA00022553"/>
    </source>
</evidence>
<dbReference type="Gene3D" id="1.10.10.10">
    <property type="entry name" value="Winged helix-like DNA-binding domain superfamily/Winged helix DNA-binding domain"/>
    <property type="match status" value="1"/>
</dbReference>
<dbReference type="STRING" id="48256.CLHUN_16580"/>
<dbReference type="Pfam" id="PF00072">
    <property type="entry name" value="Response_reg"/>
    <property type="match status" value="1"/>
</dbReference>
<accession>A0A1V4SKC6</accession>
<evidence type="ECO:0000256" key="9">
    <source>
        <dbReference type="PROSITE-ProRule" id="PRU01091"/>
    </source>
</evidence>